<name>A0AAD6YTM6_9AGAR</name>
<comment type="caution">
    <text evidence="3">The sequence shown here is derived from an EMBL/GenBank/DDBJ whole genome shotgun (WGS) entry which is preliminary data.</text>
</comment>
<sequence>MNVRRSWLLTVATVAPLQAKPTQNHLGFTSERRSALAEFSQVGPIVAGVLGGLSAILLLLLLYRIHRKYKIRRQRAQASGRLQDYTSGSRLLRVFRRERTPSSYWDDFLWEKDRFEEKDLEAFPSRKQVVLSQTATPASLADRPLPTVPAITRAPTFQAESTVNGTPLYPHNAQAHSSNPSGTSSLNVPNSSRAKLRLRPDPMLIKSMLTPSVEQLEEWRRQDRAGFTPAWRSHFDIPPPLPRRATAHHPVPPGLGSSHGRSQSDTAAAAVVVETPSVRGPRPRSQSNPHENEAPQRRTRHRSFSATVFSPIQSATVVSPTPAPQRLSRREIRASLRAAQEVVVALEEHLSISTIDIPPLTAHSRFFSPPNNNEHLYAEVEILRREVQRLQNLLLTTRRSGSETSFESDADHDPNPPPVY</sequence>
<organism evidence="3 4">
    <name type="scientific">Mycena pura</name>
    <dbReference type="NCBI Taxonomy" id="153505"/>
    <lineage>
        <taxon>Eukaryota</taxon>
        <taxon>Fungi</taxon>
        <taxon>Dikarya</taxon>
        <taxon>Basidiomycota</taxon>
        <taxon>Agaricomycotina</taxon>
        <taxon>Agaricomycetes</taxon>
        <taxon>Agaricomycetidae</taxon>
        <taxon>Agaricales</taxon>
        <taxon>Marasmiineae</taxon>
        <taxon>Mycenaceae</taxon>
        <taxon>Mycena</taxon>
    </lineage>
</organism>
<accession>A0AAD6YTM6</accession>
<feature type="region of interest" description="Disordered" evidence="1">
    <location>
        <begin position="164"/>
        <end position="197"/>
    </location>
</feature>
<keyword evidence="2" id="KW-0812">Transmembrane</keyword>
<keyword evidence="2" id="KW-0472">Membrane</keyword>
<keyword evidence="4" id="KW-1185">Reference proteome</keyword>
<gene>
    <name evidence="3" type="ORF">GGX14DRAFT_415750</name>
</gene>
<feature type="compositionally biased region" description="Polar residues" evidence="1">
    <location>
        <begin position="174"/>
        <end position="193"/>
    </location>
</feature>
<keyword evidence="2" id="KW-1133">Transmembrane helix</keyword>
<proteinExistence type="predicted"/>
<protein>
    <submittedName>
        <fullName evidence="3">Uncharacterized protein</fullName>
    </submittedName>
</protein>
<evidence type="ECO:0000256" key="1">
    <source>
        <dbReference type="SAM" id="MobiDB-lite"/>
    </source>
</evidence>
<feature type="region of interest" description="Disordered" evidence="1">
    <location>
        <begin position="399"/>
        <end position="420"/>
    </location>
</feature>
<feature type="region of interest" description="Disordered" evidence="1">
    <location>
        <begin position="230"/>
        <end position="301"/>
    </location>
</feature>
<evidence type="ECO:0000313" key="4">
    <source>
        <dbReference type="Proteomes" id="UP001219525"/>
    </source>
</evidence>
<dbReference type="AlphaFoldDB" id="A0AAD6YTM6"/>
<feature type="transmembrane region" description="Helical" evidence="2">
    <location>
        <begin position="43"/>
        <end position="63"/>
    </location>
</feature>
<feature type="non-terminal residue" evidence="3">
    <location>
        <position position="1"/>
    </location>
</feature>
<dbReference type="EMBL" id="JARJCW010000002">
    <property type="protein sequence ID" value="KAJ7228912.1"/>
    <property type="molecule type" value="Genomic_DNA"/>
</dbReference>
<reference evidence="3" key="1">
    <citation type="submission" date="2023-03" db="EMBL/GenBank/DDBJ databases">
        <title>Massive genome expansion in bonnet fungi (Mycena s.s.) driven by repeated elements and novel gene families across ecological guilds.</title>
        <authorList>
            <consortium name="Lawrence Berkeley National Laboratory"/>
            <person name="Harder C.B."/>
            <person name="Miyauchi S."/>
            <person name="Viragh M."/>
            <person name="Kuo A."/>
            <person name="Thoen E."/>
            <person name="Andreopoulos B."/>
            <person name="Lu D."/>
            <person name="Skrede I."/>
            <person name="Drula E."/>
            <person name="Henrissat B."/>
            <person name="Morin E."/>
            <person name="Kohler A."/>
            <person name="Barry K."/>
            <person name="LaButti K."/>
            <person name="Morin E."/>
            <person name="Salamov A."/>
            <person name="Lipzen A."/>
            <person name="Mereny Z."/>
            <person name="Hegedus B."/>
            <person name="Baldrian P."/>
            <person name="Stursova M."/>
            <person name="Weitz H."/>
            <person name="Taylor A."/>
            <person name="Grigoriev I.V."/>
            <person name="Nagy L.G."/>
            <person name="Martin F."/>
            <person name="Kauserud H."/>
        </authorList>
    </citation>
    <scope>NUCLEOTIDE SEQUENCE</scope>
    <source>
        <strain evidence="3">9144</strain>
    </source>
</reference>
<dbReference type="Proteomes" id="UP001219525">
    <property type="component" value="Unassembled WGS sequence"/>
</dbReference>
<evidence type="ECO:0000256" key="2">
    <source>
        <dbReference type="SAM" id="Phobius"/>
    </source>
</evidence>
<evidence type="ECO:0000313" key="3">
    <source>
        <dbReference type="EMBL" id="KAJ7228912.1"/>
    </source>
</evidence>